<reference evidence="7 8" key="1">
    <citation type="submission" date="2024-01" db="EMBL/GenBank/DDBJ databases">
        <title>A telomere-to-telomere, gap-free genome of sweet tea (Lithocarpus litseifolius).</title>
        <authorList>
            <person name="Zhou J."/>
        </authorList>
    </citation>
    <scope>NUCLEOTIDE SEQUENCE [LARGE SCALE GENOMIC DNA]</scope>
    <source>
        <strain evidence="7">Zhou-2022a</strain>
        <tissue evidence="7">Leaf</tissue>
    </source>
</reference>
<dbReference type="PROSITE" id="PS50966">
    <property type="entry name" value="ZF_SWIM"/>
    <property type="match status" value="1"/>
</dbReference>
<evidence type="ECO:0000256" key="4">
    <source>
        <dbReference type="PROSITE-ProRule" id="PRU00325"/>
    </source>
</evidence>
<protein>
    <recommendedName>
        <fullName evidence="6">SWIM-type domain-containing protein</fullName>
    </recommendedName>
</protein>
<dbReference type="InterPro" id="IPR006564">
    <property type="entry name" value="Znf_PMZ"/>
</dbReference>
<keyword evidence="3" id="KW-0862">Zinc</keyword>
<dbReference type="EMBL" id="JAZDWU010000003">
    <property type="protein sequence ID" value="KAL0007014.1"/>
    <property type="molecule type" value="Genomic_DNA"/>
</dbReference>
<accession>A0AAW2DBR2</accession>
<proteinExistence type="predicted"/>
<dbReference type="GO" id="GO:0008270">
    <property type="term" value="F:zinc ion binding"/>
    <property type="evidence" value="ECO:0007669"/>
    <property type="project" value="UniProtKB-KW"/>
</dbReference>
<name>A0AAW2DBR2_9ROSI</name>
<dbReference type="Pfam" id="PF04434">
    <property type="entry name" value="SWIM"/>
    <property type="match status" value="1"/>
</dbReference>
<keyword evidence="2 4" id="KW-0863">Zinc-finger</keyword>
<evidence type="ECO:0000256" key="1">
    <source>
        <dbReference type="ARBA" id="ARBA00022723"/>
    </source>
</evidence>
<feature type="domain" description="SWIM-type" evidence="6">
    <location>
        <begin position="1"/>
        <end position="26"/>
    </location>
</feature>
<gene>
    <name evidence="7" type="ORF">SO802_008516</name>
</gene>
<dbReference type="SMART" id="SM00575">
    <property type="entry name" value="ZnF_PMZ"/>
    <property type="match status" value="1"/>
</dbReference>
<evidence type="ECO:0000256" key="3">
    <source>
        <dbReference type="ARBA" id="ARBA00022833"/>
    </source>
</evidence>
<evidence type="ECO:0000259" key="6">
    <source>
        <dbReference type="PROSITE" id="PS50966"/>
    </source>
</evidence>
<dbReference type="Proteomes" id="UP001459277">
    <property type="component" value="Unassembled WGS sequence"/>
</dbReference>
<sequence>MTCTCGKWEANKIPCSHLIAVCAKHNHDATEYMDCFYRVEERYHSYEPIFQLLKDRLEWPEPEERRTVMPNPRLIREKGRPKSTRIRNEMDDEDRELPTSLWIENGPKLKCGLCRQEGHNRRRCPTRNVASTSHGGTKEAALQQREVCSSNTVAMSCVAKVPDLRRTMDEVVRTNEEIRLSYSENQPSFKKNKSKDSNVQTP</sequence>
<dbReference type="InterPro" id="IPR007527">
    <property type="entry name" value="Znf_SWIM"/>
</dbReference>
<dbReference type="AlphaFoldDB" id="A0AAW2DBR2"/>
<evidence type="ECO:0000313" key="7">
    <source>
        <dbReference type="EMBL" id="KAL0007014.1"/>
    </source>
</evidence>
<evidence type="ECO:0000256" key="2">
    <source>
        <dbReference type="ARBA" id="ARBA00022771"/>
    </source>
</evidence>
<keyword evidence="8" id="KW-1185">Reference proteome</keyword>
<feature type="region of interest" description="Disordered" evidence="5">
    <location>
        <begin position="178"/>
        <end position="202"/>
    </location>
</feature>
<evidence type="ECO:0000313" key="8">
    <source>
        <dbReference type="Proteomes" id="UP001459277"/>
    </source>
</evidence>
<organism evidence="7 8">
    <name type="scientific">Lithocarpus litseifolius</name>
    <dbReference type="NCBI Taxonomy" id="425828"/>
    <lineage>
        <taxon>Eukaryota</taxon>
        <taxon>Viridiplantae</taxon>
        <taxon>Streptophyta</taxon>
        <taxon>Embryophyta</taxon>
        <taxon>Tracheophyta</taxon>
        <taxon>Spermatophyta</taxon>
        <taxon>Magnoliopsida</taxon>
        <taxon>eudicotyledons</taxon>
        <taxon>Gunneridae</taxon>
        <taxon>Pentapetalae</taxon>
        <taxon>rosids</taxon>
        <taxon>fabids</taxon>
        <taxon>Fagales</taxon>
        <taxon>Fagaceae</taxon>
        <taxon>Lithocarpus</taxon>
    </lineage>
</organism>
<keyword evidence="1" id="KW-0479">Metal-binding</keyword>
<comment type="caution">
    <text evidence="7">The sequence shown here is derived from an EMBL/GenBank/DDBJ whole genome shotgun (WGS) entry which is preliminary data.</text>
</comment>
<evidence type="ECO:0000256" key="5">
    <source>
        <dbReference type="SAM" id="MobiDB-lite"/>
    </source>
</evidence>